<evidence type="ECO:0000313" key="2">
    <source>
        <dbReference type="EMBL" id="GEK88758.1"/>
    </source>
</evidence>
<reference evidence="2 5" key="2">
    <citation type="submission" date="2019-07" db="EMBL/GenBank/DDBJ databases">
        <title>Whole genome shotgun sequence of Alkalibacterium putridalgicola NBRC 103243.</title>
        <authorList>
            <person name="Hosoyama A."/>
            <person name="Uohara A."/>
            <person name="Ohji S."/>
            <person name="Ichikawa N."/>
        </authorList>
    </citation>
    <scope>NUCLEOTIDE SEQUENCE [LARGE SCALE GENOMIC DNA]</scope>
    <source>
        <strain evidence="2 5">NBRC 103243</strain>
    </source>
</reference>
<dbReference type="Proteomes" id="UP000321425">
    <property type="component" value="Unassembled WGS sequence"/>
</dbReference>
<dbReference type="PANTHER" id="PTHR34297:SF1">
    <property type="entry name" value="ASP23_GLS24 FAMILY ENVELOPE STRESS RESPONSE PROTEIN"/>
    <property type="match status" value="1"/>
</dbReference>
<sequence>MEEKVMRTNQSNPFGEIEVAPEVLEVIAGIAANEVDGVYAMQGKFTKKMKIAFGKPNHKKGVHLTSDEDGLKVDIYCYFKFGVNVPEVAQAIQKKVREQIFHMTDITLAEVNIHIADIVPEKTSFQDLFDLDREEDEEE</sequence>
<dbReference type="AlphaFoldDB" id="A0A1H7SGC8"/>
<dbReference type="PANTHER" id="PTHR34297">
    <property type="entry name" value="HYPOTHETICAL CYTOSOLIC PROTEIN-RELATED"/>
    <property type="match status" value="1"/>
</dbReference>
<evidence type="ECO:0000256" key="1">
    <source>
        <dbReference type="ARBA" id="ARBA00005721"/>
    </source>
</evidence>
<gene>
    <name evidence="2" type="primary">asp</name>
    <name evidence="2" type="ORF">APU01nite_07970</name>
    <name evidence="3" type="ORF">SAMN04488100_10830</name>
</gene>
<name>A0A1H7SGC8_9LACT</name>
<comment type="similarity">
    <text evidence="1">Belongs to the asp23 family.</text>
</comment>
<keyword evidence="5" id="KW-1185">Reference proteome</keyword>
<dbReference type="Pfam" id="PF03780">
    <property type="entry name" value="Asp23"/>
    <property type="match status" value="1"/>
</dbReference>
<dbReference type="STRING" id="426703.SAMN04488100_10830"/>
<evidence type="ECO:0000313" key="3">
    <source>
        <dbReference type="EMBL" id="SEL71533.1"/>
    </source>
</evidence>
<organism evidence="3 4">
    <name type="scientific">Alkalibacterium putridalgicola</name>
    <dbReference type="NCBI Taxonomy" id="426703"/>
    <lineage>
        <taxon>Bacteria</taxon>
        <taxon>Bacillati</taxon>
        <taxon>Bacillota</taxon>
        <taxon>Bacilli</taxon>
        <taxon>Lactobacillales</taxon>
        <taxon>Carnobacteriaceae</taxon>
        <taxon>Alkalibacterium</taxon>
    </lineage>
</organism>
<dbReference type="EMBL" id="BJUX01000006">
    <property type="protein sequence ID" value="GEK88758.1"/>
    <property type="molecule type" value="Genomic_DNA"/>
</dbReference>
<dbReference type="Proteomes" id="UP000198548">
    <property type="component" value="Unassembled WGS sequence"/>
</dbReference>
<dbReference type="EMBL" id="FOBL01000008">
    <property type="protein sequence ID" value="SEL71533.1"/>
    <property type="molecule type" value="Genomic_DNA"/>
</dbReference>
<proteinExistence type="inferred from homology"/>
<protein>
    <submittedName>
        <fullName evidence="2">Alkaline-shock protein</fullName>
    </submittedName>
    <submittedName>
        <fullName evidence="3">PadR family transcriptional regulator, regulatory protein PadR</fullName>
    </submittedName>
</protein>
<evidence type="ECO:0000313" key="5">
    <source>
        <dbReference type="Proteomes" id="UP000321425"/>
    </source>
</evidence>
<dbReference type="InterPro" id="IPR005531">
    <property type="entry name" value="Asp23"/>
</dbReference>
<accession>A0A1H7SGC8</accession>
<evidence type="ECO:0000313" key="4">
    <source>
        <dbReference type="Proteomes" id="UP000198548"/>
    </source>
</evidence>
<reference evidence="3 4" key="1">
    <citation type="submission" date="2016-10" db="EMBL/GenBank/DDBJ databases">
        <authorList>
            <person name="de Groot N.N."/>
        </authorList>
    </citation>
    <scope>NUCLEOTIDE SEQUENCE [LARGE SCALE GENOMIC DNA]</scope>
    <source>
        <strain evidence="3 4">DSM 19182</strain>
    </source>
</reference>